<gene>
    <name evidence="1" type="ORF">GMARGA_LOCUS26995</name>
</gene>
<dbReference type="Proteomes" id="UP000789901">
    <property type="component" value="Unassembled WGS sequence"/>
</dbReference>
<feature type="non-terminal residue" evidence="1">
    <location>
        <position position="1"/>
    </location>
</feature>
<proteinExistence type="predicted"/>
<evidence type="ECO:0000313" key="2">
    <source>
        <dbReference type="Proteomes" id="UP000789901"/>
    </source>
</evidence>
<comment type="caution">
    <text evidence="1">The sequence shown here is derived from an EMBL/GenBank/DDBJ whole genome shotgun (WGS) entry which is preliminary data.</text>
</comment>
<accession>A0ABN7W6A7</accession>
<name>A0ABN7W6A7_GIGMA</name>
<evidence type="ECO:0000313" key="1">
    <source>
        <dbReference type="EMBL" id="CAG8818189.1"/>
    </source>
</evidence>
<dbReference type="EMBL" id="CAJVQB010032337">
    <property type="protein sequence ID" value="CAG8818189.1"/>
    <property type="molecule type" value="Genomic_DNA"/>
</dbReference>
<organism evidence="1 2">
    <name type="scientific">Gigaspora margarita</name>
    <dbReference type="NCBI Taxonomy" id="4874"/>
    <lineage>
        <taxon>Eukaryota</taxon>
        <taxon>Fungi</taxon>
        <taxon>Fungi incertae sedis</taxon>
        <taxon>Mucoromycota</taxon>
        <taxon>Glomeromycotina</taxon>
        <taxon>Glomeromycetes</taxon>
        <taxon>Diversisporales</taxon>
        <taxon>Gigasporaceae</taxon>
        <taxon>Gigaspora</taxon>
    </lineage>
</organism>
<reference evidence="1 2" key="1">
    <citation type="submission" date="2021-06" db="EMBL/GenBank/DDBJ databases">
        <authorList>
            <person name="Kallberg Y."/>
            <person name="Tangrot J."/>
            <person name="Rosling A."/>
        </authorList>
    </citation>
    <scope>NUCLEOTIDE SEQUENCE [LARGE SCALE GENOMIC DNA]</scope>
    <source>
        <strain evidence="1 2">120-4 pot B 10/14</strain>
    </source>
</reference>
<keyword evidence="2" id="KW-1185">Reference proteome</keyword>
<protein>
    <submittedName>
        <fullName evidence="1">7214_t:CDS:1</fullName>
    </submittedName>
</protein>
<sequence length="102" mass="11541">NEQIANRNKAIKQNGNRNKASKAIKQVVIEIMLLNNELVDNGNRICLLNANKQIIDYSDASEQLNGSIKKYMLDIGNKLDNFKQSVNVSKQLVDIDKQLVEQ</sequence>